<dbReference type="SMART" id="SM00175">
    <property type="entry name" value="RAB"/>
    <property type="match status" value="1"/>
</dbReference>
<dbReference type="FunFam" id="3.40.50.300:FF:001447">
    <property type="entry name" value="Ras-related protein Rab-1B"/>
    <property type="match status" value="1"/>
</dbReference>
<sequence>MGDSYDYLFKIILVGDGEVGKTSFVKRFTTGHFHRDCKMTIGVDFTIQTLQLDGKIVKLEIWDTAGQERFRSIVTRYYRDAHAALVIWINEVKMKCGEDIPHILLGNKCDKLSSRTVSSSDGECFARQHDMMSFLETSAKDGRNVDDAFYKLAQELFRTYSEPMDYRFDSIKLDYLPDNTASWWGCCGY</sequence>
<dbReference type="EMBL" id="CAJPWZ010002271">
    <property type="protein sequence ID" value="CAG2234784.1"/>
    <property type="molecule type" value="Genomic_DNA"/>
</dbReference>
<accession>A0A8S3TM44</accession>
<gene>
    <name evidence="3" type="ORF">MEDL_47394</name>
</gene>
<dbReference type="GO" id="GO:0003924">
    <property type="term" value="F:GTPase activity"/>
    <property type="evidence" value="ECO:0007669"/>
    <property type="project" value="InterPro"/>
</dbReference>
<dbReference type="InterPro" id="IPR001806">
    <property type="entry name" value="Small_GTPase"/>
</dbReference>
<dbReference type="PROSITE" id="PS51419">
    <property type="entry name" value="RAB"/>
    <property type="match status" value="1"/>
</dbReference>
<dbReference type="InterPro" id="IPR005225">
    <property type="entry name" value="Small_GTP-bd"/>
</dbReference>
<dbReference type="NCBIfam" id="TIGR00231">
    <property type="entry name" value="small_GTP"/>
    <property type="match status" value="1"/>
</dbReference>
<dbReference type="CDD" id="cd00154">
    <property type="entry name" value="Rab"/>
    <property type="match status" value="1"/>
</dbReference>
<dbReference type="InterPro" id="IPR027417">
    <property type="entry name" value="P-loop_NTPase"/>
</dbReference>
<dbReference type="OrthoDB" id="9989112at2759"/>
<dbReference type="PRINTS" id="PR00449">
    <property type="entry name" value="RASTRNSFRMNG"/>
</dbReference>
<protein>
    <submittedName>
        <fullName evidence="3">RAB43</fullName>
    </submittedName>
</protein>
<dbReference type="Proteomes" id="UP000683360">
    <property type="component" value="Unassembled WGS sequence"/>
</dbReference>
<evidence type="ECO:0000313" key="4">
    <source>
        <dbReference type="Proteomes" id="UP000683360"/>
    </source>
</evidence>
<dbReference type="SMART" id="SM00173">
    <property type="entry name" value="RAS"/>
    <property type="match status" value="1"/>
</dbReference>
<dbReference type="GO" id="GO:0005525">
    <property type="term" value="F:GTP binding"/>
    <property type="evidence" value="ECO:0007669"/>
    <property type="project" value="UniProtKB-KW"/>
</dbReference>
<comment type="caution">
    <text evidence="3">The sequence shown here is derived from an EMBL/GenBank/DDBJ whole genome shotgun (WGS) entry which is preliminary data.</text>
</comment>
<keyword evidence="1" id="KW-0547">Nucleotide-binding</keyword>
<proteinExistence type="predicted"/>
<keyword evidence="2" id="KW-0342">GTP-binding</keyword>
<dbReference type="Gene3D" id="3.40.50.300">
    <property type="entry name" value="P-loop containing nucleotide triphosphate hydrolases"/>
    <property type="match status" value="2"/>
</dbReference>
<dbReference type="PROSITE" id="PS51421">
    <property type="entry name" value="RAS"/>
    <property type="match status" value="1"/>
</dbReference>
<dbReference type="PANTHER" id="PTHR47977">
    <property type="entry name" value="RAS-RELATED PROTEIN RAB"/>
    <property type="match status" value="1"/>
</dbReference>
<evidence type="ECO:0000256" key="2">
    <source>
        <dbReference type="ARBA" id="ARBA00023134"/>
    </source>
</evidence>
<dbReference type="SMART" id="SM00176">
    <property type="entry name" value="RAN"/>
    <property type="match status" value="1"/>
</dbReference>
<dbReference type="SUPFAM" id="SSF52540">
    <property type="entry name" value="P-loop containing nucleoside triphosphate hydrolases"/>
    <property type="match status" value="1"/>
</dbReference>
<dbReference type="Pfam" id="PF00071">
    <property type="entry name" value="Ras"/>
    <property type="match status" value="1"/>
</dbReference>
<name>A0A8S3TM44_MYTED</name>
<organism evidence="3 4">
    <name type="scientific">Mytilus edulis</name>
    <name type="common">Blue mussel</name>
    <dbReference type="NCBI Taxonomy" id="6550"/>
    <lineage>
        <taxon>Eukaryota</taxon>
        <taxon>Metazoa</taxon>
        <taxon>Spiralia</taxon>
        <taxon>Lophotrochozoa</taxon>
        <taxon>Mollusca</taxon>
        <taxon>Bivalvia</taxon>
        <taxon>Autobranchia</taxon>
        <taxon>Pteriomorphia</taxon>
        <taxon>Mytilida</taxon>
        <taxon>Mytiloidea</taxon>
        <taxon>Mytilidae</taxon>
        <taxon>Mytilinae</taxon>
        <taxon>Mytilus</taxon>
    </lineage>
</organism>
<evidence type="ECO:0000313" key="3">
    <source>
        <dbReference type="EMBL" id="CAG2234784.1"/>
    </source>
</evidence>
<dbReference type="InterPro" id="IPR050227">
    <property type="entry name" value="Rab"/>
</dbReference>
<dbReference type="SMART" id="SM00174">
    <property type="entry name" value="RHO"/>
    <property type="match status" value="1"/>
</dbReference>
<reference evidence="3" key="1">
    <citation type="submission" date="2021-03" db="EMBL/GenBank/DDBJ databases">
        <authorList>
            <person name="Bekaert M."/>
        </authorList>
    </citation>
    <scope>NUCLEOTIDE SEQUENCE</scope>
</reference>
<keyword evidence="4" id="KW-1185">Reference proteome</keyword>
<dbReference type="AlphaFoldDB" id="A0A8S3TM44"/>
<evidence type="ECO:0000256" key="1">
    <source>
        <dbReference type="ARBA" id="ARBA00022741"/>
    </source>
</evidence>